<organism evidence="1 2">
    <name type="scientific">Alkalicoccobacillus porphyridii</name>
    <dbReference type="NCBI Taxonomy" id="2597270"/>
    <lineage>
        <taxon>Bacteria</taxon>
        <taxon>Bacillati</taxon>
        <taxon>Bacillota</taxon>
        <taxon>Bacilli</taxon>
        <taxon>Bacillales</taxon>
        <taxon>Bacillaceae</taxon>
        <taxon>Alkalicoccobacillus</taxon>
    </lineage>
</organism>
<evidence type="ECO:0000313" key="2">
    <source>
        <dbReference type="Proteomes" id="UP000318521"/>
    </source>
</evidence>
<reference evidence="1 2" key="1">
    <citation type="submission" date="2019-07" db="EMBL/GenBank/DDBJ databases">
        <authorList>
            <person name="Park Y.J."/>
            <person name="Jeong S.E."/>
            <person name="Jung H.S."/>
        </authorList>
    </citation>
    <scope>NUCLEOTIDE SEQUENCE [LARGE SCALE GENOMIC DNA]</scope>
    <source>
        <strain evidence="2">P16(2019)</strain>
    </source>
</reference>
<dbReference type="AlphaFoldDB" id="A0A554A0G9"/>
<protein>
    <submittedName>
        <fullName evidence="1">Uncharacterized protein</fullName>
    </submittedName>
</protein>
<gene>
    <name evidence="1" type="ORF">FN960_08990</name>
</gene>
<accession>A0A554A0G9</accession>
<keyword evidence="2" id="KW-1185">Reference proteome</keyword>
<dbReference type="RefSeq" id="WP_143848366.1">
    <property type="nucleotide sequence ID" value="NZ_VLXZ01000004.1"/>
</dbReference>
<proteinExistence type="predicted"/>
<dbReference type="Proteomes" id="UP000318521">
    <property type="component" value="Unassembled WGS sequence"/>
</dbReference>
<dbReference type="OrthoDB" id="2455488at2"/>
<comment type="caution">
    <text evidence="1">The sequence shown here is derived from an EMBL/GenBank/DDBJ whole genome shotgun (WGS) entry which is preliminary data.</text>
</comment>
<evidence type="ECO:0000313" key="1">
    <source>
        <dbReference type="EMBL" id="TSB47136.1"/>
    </source>
</evidence>
<name>A0A554A0G9_9BACI</name>
<sequence length="64" mass="7311">MTEGLASEMLSKLINGDLSEYRVEKEEFLIFQPVLFNHEEFKNFRGAAKHGGAIVYTYEPGWTA</sequence>
<dbReference type="EMBL" id="VLXZ01000004">
    <property type="protein sequence ID" value="TSB47136.1"/>
    <property type="molecule type" value="Genomic_DNA"/>
</dbReference>